<accession>A0ACD5UUW5</accession>
<keyword evidence="2" id="KW-1185">Reference proteome</keyword>
<dbReference type="Proteomes" id="UP001732700">
    <property type="component" value="Chromosome 2C"/>
</dbReference>
<reference evidence="1" key="2">
    <citation type="submission" date="2025-09" db="UniProtKB">
        <authorList>
            <consortium name="EnsemblPlants"/>
        </authorList>
    </citation>
    <scope>IDENTIFICATION</scope>
</reference>
<sequence>MASSYYKMKGIFKGFRIISNIFAAKEPEMEIGRPTDVKHVAHIGWNSSTGTMTGNAPPSWMNGIGGSSSDLSSLANFALAAPSAATSWASQDFQPRDIPPLGIASEITGQQDAAEAQPCCPDAPRPSKKMRRVKKRTAAGSPETSSSVSKETSGSASAADAVGTSCDMVMQ</sequence>
<evidence type="ECO:0000313" key="1">
    <source>
        <dbReference type="EnsemblPlants" id="AVESA.00010b.r2.2CG0319270.1.CDS"/>
    </source>
</evidence>
<name>A0ACD5UUW5_AVESA</name>
<organism evidence="1 2">
    <name type="scientific">Avena sativa</name>
    <name type="common">Oat</name>
    <dbReference type="NCBI Taxonomy" id="4498"/>
    <lineage>
        <taxon>Eukaryota</taxon>
        <taxon>Viridiplantae</taxon>
        <taxon>Streptophyta</taxon>
        <taxon>Embryophyta</taxon>
        <taxon>Tracheophyta</taxon>
        <taxon>Spermatophyta</taxon>
        <taxon>Magnoliopsida</taxon>
        <taxon>Liliopsida</taxon>
        <taxon>Poales</taxon>
        <taxon>Poaceae</taxon>
        <taxon>BOP clade</taxon>
        <taxon>Pooideae</taxon>
        <taxon>Poodae</taxon>
        <taxon>Poeae</taxon>
        <taxon>Poeae Chloroplast Group 1 (Aveneae type)</taxon>
        <taxon>Aveninae</taxon>
        <taxon>Avena</taxon>
    </lineage>
</organism>
<proteinExistence type="predicted"/>
<reference evidence="1" key="1">
    <citation type="submission" date="2021-05" db="EMBL/GenBank/DDBJ databases">
        <authorList>
            <person name="Scholz U."/>
            <person name="Mascher M."/>
            <person name="Fiebig A."/>
        </authorList>
    </citation>
    <scope>NUCLEOTIDE SEQUENCE [LARGE SCALE GENOMIC DNA]</scope>
</reference>
<protein>
    <submittedName>
        <fullName evidence="1">Uncharacterized protein</fullName>
    </submittedName>
</protein>
<evidence type="ECO:0000313" key="2">
    <source>
        <dbReference type="Proteomes" id="UP001732700"/>
    </source>
</evidence>
<dbReference type="EnsemblPlants" id="AVESA.00010b.r2.2CG0319270.1">
    <property type="protein sequence ID" value="AVESA.00010b.r2.2CG0319270.1.CDS"/>
    <property type="gene ID" value="AVESA.00010b.r2.2CG0319270"/>
</dbReference>